<dbReference type="InterPro" id="IPR000073">
    <property type="entry name" value="AB_hydrolase_1"/>
</dbReference>
<dbReference type="InParanoid" id="Q7NLA9"/>
<dbReference type="InterPro" id="IPR029058">
    <property type="entry name" value="AB_hydrolase_fold"/>
</dbReference>
<dbReference type="KEGG" id="gvi:gll1217"/>
<organism evidence="2 3">
    <name type="scientific">Gloeobacter violaceus (strain ATCC 29082 / PCC 7421)</name>
    <dbReference type="NCBI Taxonomy" id="251221"/>
    <lineage>
        <taxon>Bacteria</taxon>
        <taxon>Bacillati</taxon>
        <taxon>Cyanobacteriota</taxon>
        <taxon>Cyanophyceae</taxon>
        <taxon>Gloeobacterales</taxon>
        <taxon>Gloeobacteraceae</taxon>
        <taxon>Gloeobacter</taxon>
    </lineage>
</organism>
<feature type="domain" description="AB hydrolase-1" evidence="1">
    <location>
        <begin position="30"/>
        <end position="282"/>
    </location>
</feature>
<dbReference type="Pfam" id="PF12697">
    <property type="entry name" value="Abhydrolase_6"/>
    <property type="match status" value="1"/>
</dbReference>
<dbReference type="RefSeq" id="WP_011141217.1">
    <property type="nucleotide sequence ID" value="NC_005125.1"/>
</dbReference>
<dbReference type="EMBL" id="BA000045">
    <property type="protein sequence ID" value="BAC89158.1"/>
    <property type="molecule type" value="Genomic_DNA"/>
</dbReference>
<name>Q7NLA9_GLOVI</name>
<protein>
    <submittedName>
        <fullName evidence="2">Gll1217 protein</fullName>
    </submittedName>
</protein>
<dbReference type="PATRIC" id="fig|251221.4.peg.1242"/>
<keyword evidence="3" id="KW-1185">Reference proteome</keyword>
<gene>
    <name evidence="2" type="ordered locus">gll1217</name>
</gene>
<sequence length="297" mass="32816">MQSSVTQWSWHGYPVAYRSAGEAHSDRPPMVLIHGFGASLGHWRRNLPVLAQEHPVFALDLVGFGASAKPSPAELAYTFETWGRQVGDFVREVVGRPAILVGNSIGAIVALQAAVGAPERTDSVVLINCSLRLLHERKRRTLPWLRRAGTPLLQRLLSVPAVGRFFFNRLRRPESVRKILQQAYVRREAVTDELVEMLTRPAADPGATAVFLAFINYASGPLAEDLLPEVRSPVLILWGKDDPWEPCALGRALADYPCVEKFVPIERAGHCPQDEAPEEVNAHLLAWGARRSSALSQ</sequence>
<dbReference type="ESTHER" id="glovi-GLL1217">
    <property type="family name" value="AlphaBeta_hydrolase"/>
</dbReference>
<evidence type="ECO:0000259" key="1">
    <source>
        <dbReference type="Pfam" id="PF12697"/>
    </source>
</evidence>
<dbReference type="AlphaFoldDB" id="Q7NLA9"/>
<dbReference type="Gene3D" id="3.40.50.1820">
    <property type="entry name" value="alpha/beta hydrolase"/>
    <property type="match status" value="1"/>
</dbReference>
<dbReference type="eggNOG" id="COG2267">
    <property type="taxonomic scope" value="Bacteria"/>
</dbReference>
<reference evidence="2 3" key="2">
    <citation type="journal article" date="2003" name="DNA Res.">
        <title>Complete genome structure of Gloeobacter violaceus PCC 7421, a cyanobacterium that lacks thylakoids (supplement).</title>
        <authorList>
            <person name="Nakamura Y."/>
            <person name="Kaneko T."/>
            <person name="Sato S."/>
            <person name="Mimuro M."/>
            <person name="Miyashita H."/>
            <person name="Tsuchiya T."/>
            <person name="Sasamoto S."/>
            <person name="Watanabe A."/>
            <person name="Kawashima K."/>
            <person name="Kishida Y."/>
            <person name="Kiyokawa C."/>
            <person name="Kohara M."/>
            <person name="Matsumoto M."/>
            <person name="Matsuno A."/>
            <person name="Nakazaki N."/>
            <person name="Shimpo S."/>
            <person name="Takeuchi C."/>
            <person name="Yamada M."/>
            <person name="Tabata S."/>
        </authorList>
    </citation>
    <scope>NUCLEOTIDE SEQUENCE [LARGE SCALE GENOMIC DNA]</scope>
    <source>
        <strain evidence="3">ATCC 29082 / PCC 7421</strain>
    </source>
</reference>
<dbReference type="PANTHER" id="PTHR46438">
    <property type="entry name" value="ALPHA/BETA-HYDROLASES SUPERFAMILY PROTEIN"/>
    <property type="match status" value="1"/>
</dbReference>
<dbReference type="Proteomes" id="UP000000557">
    <property type="component" value="Chromosome"/>
</dbReference>
<dbReference type="PRINTS" id="PR00111">
    <property type="entry name" value="ABHYDROLASE"/>
</dbReference>
<reference evidence="2 3" key="1">
    <citation type="journal article" date="2003" name="DNA Res.">
        <title>Complete genome structure of Gloeobacter violaceus PCC 7421, a cyanobacterium that lacks thylakoids.</title>
        <authorList>
            <person name="Nakamura Y."/>
            <person name="Kaneko T."/>
            <person name="Sato S."/>
            <person name="Mimuro M."/>
            <person name="Miyashita H."/>
            <person name="Tsuchiya T."/>
            <person name="Sasamoto S."/>
            <person name="Watanabe A."/>
            <person name="Kawashima K."/>
            <person name="Kishida Y."/>
            <person name="Kiyokawa C."/>
            <person name="Kohara M."/>
            <person name="Matsumoto M."/>
            <person name="Matsuno A."/>
            <person name="Nakazaki N."/>
            <person name="Shimpo S."/>
            <person name="Takeuchi C."/>
            <person name="Yamada M."/>
            <person name="Tabata S."/>
        </authorList>
    </citation>
    <scope>NUCLEOTIDE SEQUENCE [LARGE SCALE GENOMIC DNA]</scope>
    <source>
        <strain evidence="3">ATCC 29082 / PCC 7421</strain>
    </source>
</reference>
<dbReference type="SUPFAM" id="SSF53474">
    <property type="entry name" value="alpha/beta-Hydrolases"/>
    <property type="match status" value="1"/>
</dbReference>
<dbReference type="GO" id="GO:0016787">
    <property type="term" value="F:hydrolase activity"/>
    <property type="evidence" value="ECO:0000318"/>
    <property type="project" value="GO_Central"/>
</dbReference>
<dbReference type="STRING" id="251221.gene:10758696"/>
<evidence type="ECO:0000313" key="2">
    <source>
        <dbReference type="EMBL" id="BAC89158.1"/>
    </source>
</evidence>
<dbReference type="EnsemblBacteria" id="BAC89158">
    <property type="protein sequence ID" value="BAC89158"/>
    <property type="gene ID" value="BAC89158"/>
</dbReference>
<dbReference type="PANTHER" id="PTHR46438:SF12">
    <property type="entry name" value="ALPHA_BETA-HYDROLASES SUPERFAMILY PROTEIN"/>
    <property type="match status" value="1"/>
</dbReference>
<proteinExistence type="predicted"/>
<evidence type="ECO:0000313" key="3">
    <source>
        <dbReference type="Proteomes" id="UP000000557"/>
    </source>
</evidence>
<dbReference type="PhylomeDB" id="Q7NLA9"/>
<accession>Q7NLA9</accession>
<dbReference type="FunCoup" id="Q7NLA9">
    <property type="interactions" value="182"/>
</dbReference>
<dbReference type="OrthoDB" id="9780765at2"/>
<dbReference type="HOGENOM" id="CLU_020336_13_4_3"/>